<dbReference type="EMBL" id="CM046399">
    <property type="protein sequence ID" value="KAI8527110.1"/>
    <property type="molecule type" value="Genomic_DNA"/>
</dbReference>
<sequence>MNHMNVQVNLASEKFEELQKLGSNGRDFDELGKAIAKLKCQIPLTTNKDDHGGPLSPISKLIRSDLILVDTAFAEAKESMRHMNVEINRAHEKFKELQISQTSEGDSDELLKADFAKKRKAKSDELRKAIAKLKVKIPSHSKIRSADSNLHRKNWDNINRAEDGMVHFFHKEPEVGHSTGDCAGILEAFHDLPEPLRDCLLCFFKFPPMATIKRTLMIYLWIGQRYISRLVNYDGIDRYVWHLEMHARKVYDELIAKGFIEPIYQKFSLVPDSGRMNLPVRSSLYKEAEIRGFTSNGTLNLDPTSVCGDLIGRTSCLINVGEAIVTCEPKIFENMKHIRTLYLGRWQSLATHHIELANAKVLHGLNKLNSLTFLSLRGISTITELPTFILEIKDLMILDLRACHNVEGIPDEIGLLKSLTHLDMSECYFLEHMPKSLAQLSDLEVLKGFLIGDFNDEKHSCTLHDLSGLQKLRKLNIYISVKDLRKLQDLKFLERFVGLKKLSISWGGCSLQDRPEVITKAFHFATLPPNLQKLDLQCFPMTSLPNCLMPGKLKELKKLYIRGGKLCYLGQFREPQVEPWTVGILNLKYLDELEVESWTMEILNLKYLDELEVDWSELSMLFPNLIYLHQVQCPKFTNFPCDKRGVWMNKTNLEKEEEEESKELENWRKTKLKKKELLLRALVLEPHGHEHSLISYDRDFVDCMWTSDLWRDM</sequence>
<protein>
    <submittedName>
        <fullName evidence="1">Uncharacterized protein</fullName>
    </submittedName>
</protein>
<keyword evidence="2" id="KW-1185">Reference proteome</keyword>
<dbReference type="Proteomes" id="UP001062846">
    <property type="component" value="Chromosome 12"/>
</dbReference>
<organism evidence="1 2">
    <name type="scientific">Rhododendron molle</name>
    <name type="common">Chinese azalea</name>
    <name type="synonym">Azalea mollis</name>
    <dbReference type="NCBI Taxonomy" id="49168"/>
    <lineage>
        <taxon>Eukaryota</taxon>
        <taxon>Viridiplantae</taxon>
        <taxon>Streptophyta</taxon>
        <taxon>Embryophyta</taxon>
        <taxon>Tracheophyta</taxon>
        <taxon>Spermatophyta</taxon>
        <taxon>Magnoliopsida</taxon>
        <taxon>eudicotyledons</taxon>
        <taxon>Gunneridae</taxon>
        <taxon>Pentapetalae</taxon>
        <taxon>asterids</taxon>
        <taxon>Ericales</taxon>
        <taxon>Ericaceae</taxon>
        <taxon>Ericoideae</taxon>
        <taxon>Rhodoreae</taxon>
        <taxon>Rhododendron</taxon>
    </lineage>
</organism>
<comment type="caution">
    <text evidence="1">The sequence shown here is derived from an EMBL/GenBank/DDBJ whole genome shotgun (WGS) entry which is preliminary data.</text>
</comment>
<gene>
    <name evidence="1" type="ORF">RHMOL_Rhmol12G0050600</name>
</gene>
<accession>A0ACC0LED8</accession>
<name>A0ACC0LED8_RHOML</name>
<evidence type="ECO:0000313" key="1">
    <source>
        <dbReference type="EMBL" id="KAI8527110.1"/>
    </source>
</evidence>
<reference evidence="1" key="1">
    <citation type="submission" date="2022-02" db="EMBL/GenBank/DDBJ databases">
        <title>Plant Genome Project.</title>
        <authorList>
            <person name="Zhang R.-G."/>
        </authorList>
    </citation>
    <scope>NUCLEOTIDE SEQUENCE</scope>
    <source>
        <strain evidence="1">AT1</strain>
    </source>
</reference>
<proteinExistence type="predicted"/>
<evidence type="ECO:0000313" key="2">
    <source>
        <dbReference type="Proteomes" id="UP001062846"/>
    </source>
</evidence>